<evidence type="ECO:0000313" key="2">
    <source>
        <dbReference type="EMBL" id="KAK7507690.1"/>
    </source>
</evidence>
<reference evidence="2 3" key="1">
    <citation type="journal article" date="2023" name="Sci. Data">
        <title>Genome assembly of the Korean intertidal mud-creeper Batillaria attramentaria.</title>
        <authorList>
            <person name="Patra A.K."/>
            <person name="Ho P.T."/>
            <person name="Jun S."/>
            <person name="Lee S.J."/>
            <person name="Kim Y."/>
            <person name="Won Y.J."/>
        </authorList>
    </citation>
    <scope>NUCLEOTIDE SEQUENCE [LARGE SCALE GENOMIC DNA]</scope>
    <source>
        <strain evidence="2">Wonlab-2016</strain>
    </source>
</reference>
<gene>
    <name evidence="2" type="ORF">BaRGS_00001625</name>
</gene>
<dbReference type="EMBL" id="JACVVK020000004">
    <property type="protein sequence ID" value="KAK7507690.1"/>
    <property type="molecule type" value="Genomic_DNA"/>
</dbReference>
<keyword evidence="1" id="KW-0472">Membrane</keyword>
<dbReference type="AlphaFoldDB" id="A0ABD0M857"/>
<name>A0ABD0M857_9CAEN</name>
<organism evidence="2 3">
    <name type="scientific">Batillaria attramentaria</name>
    <dbReference type="NCBI Taxonomy" id="370345"/>
    <lineage>
        <taxon>Eukaryota</taxon>
        <taxon>Metazoa</taxon>
        <taxon>Spiralia</taxon>
        <taxon>Lophotrochozoa</taxon>
        <taxon>Mollusca</taxon>
        <taxon>Gastropoda</taxon>
        <taxon>Caenogastropoda</taxon>
        <taxon>Sorbeoconcha</taxon>
        <taxon>Cerithioidea</taxon>
        <taxon>Batillariidae</taxon>
        <taxon>Batillaria</taxon>
    </lineage>
</organism>
<evidence type="ECO:0000256" key="1">
    <source>
        <dbReference type="SAM" id="Phobius"/>
    </source>
</evidence>
<evidence type="ECO:0000313" key="3">
    <source>
        <dbReference type="Proteomes" id="UP001519460"/>
    </source>
</evidence>
<sequence length="198" mass="22541">MRMKQMQNSQGDVPLLWRGFRMACACIGQMQNSKGCACVVEGFQDGMCMYWADAEQNRSDFALPGTYYEDIAIFSISINILYLPQVKRRFAFVVLRCRRTLSSGSFALFIQTRRRRLSAVRAIKLMRLMERQVSLGIIGLFLVKMPLMLLSCCFGLRKSRAGESYLSRAARFPQLLRSFGDSILRADRGCASILHPEP</sequence>
<keyword evidence="1" id="KW-0812">Transmembrane</keyword>
<protein>
    <submittedName>
        <fullName evidence="2">Uncharacterized protein</fullName>
    </submittedName>
</protein>
<dbReference type="Proteomes" id="UP001519460">
    <property type="component" value="Unassembled WGS sequence"/>
</dbReference>
<comment type="caution">
    <text evidence="2">The sequence shown here is derived from an EMBL/GenBank/DDBJ whole genome shotgun (WGS) entry which is preliminary data.</text>
</comment>
<accession>A0ABD0M857</accession>
<keyword evidence="1" id="KW-1133">Transmembrane helix</keyword>
<proteinExistence type="predicted"/>
<feature type="transmembrane region" description="Helical" evidence="1">
    <location>
        <begin position="133"/>
        <end position="157"/>
    </location>
</feature>
<keyword evidence="3" id="KW-1185">Reference proteome</keyword>